<dbReference type="PROSITE" id="PS51677">
    <property type="entry name" value="NODB"/>
    <property type="match status" value="1"/>
</dbReference>
<dbReference type="GO" id="GO:0005975">
    <property type="term" value="P:carbohydrate metabolic process"/>
    <property type="evidence" value="ECO:0007669"/>
    <property type="project" value="InterPro"/>
</dbReference>
<dbReference type="RefSeq" id="WP_116191436.1">
    <property type="nucleotide sequence ID" value="NZ_QTTN01000035.1"/>
</dbReference>
<dbReference type="OrthoDB" id="9806342at2"/>
<dbReference type="PANTHER" id="PTHR10587">
    <property type="entry name" value="GLYCOSYL TRANSFERASE-RELATED"/>
    <property type="match status" value="1"/>
</dbReference>
<organism evidence="2 3">
    <name type="scientific">Paenibacillus taihuensis</name>
    <dbReference type="NCBI Taxonomy" id="1156355"/>
    <lineage>
        <taxon>Bacteria</taxon>
        <taxon>Bacillati</taxon>
        <taxon>Bacillota</taxon>
        <taxon>Bacilli</taxon>
        <taxon>Bacillales</taxon>
        <taxon>Paenibacillaceae</taxon>
        <taxon>Paenibacillus</taxon>
    </lineage>
</organism>
<name>A0A3D9QX64_9BACL</name>
<dbReference type="NCBIfam" id="TIGR02764">
    <property type="entry name" value="spore_ybaN_pdaB"/>
    <property type="match status" value="1"/>
</dbReference>
<gene>
    <name evidence="2" type="ORF">A8990_1354</name>
</gene>
<dbReference type="Proteomes" id="UP000256304">
    <property type="component" value="Unassembled WGS sequence"/>
</dbReference>
<dbReference type="Gene3D" id="3.20.20.370">
    <property type="entry name" value="Glycoside hydrolase/deacetylase"/>
    <property type="match status" value="1"/>
</dbReference>
<feature type="domain" description="NodB homology" evidence="1">
    <location>
        <begin position="55"/>
        <end position="235"/>
    </location>
</feature>
<reference evidence="2 3" key="1">
    <citation type="submission" date="2018-08" db="EMBL/GenBank/DDBJ databases">
        <title>Genomic Encyclopedia of Type Strains, Phase III (KMG-III): the genomes of soil and plant-associated and newly described type strains.</title>
        <authorList>
            <person name="Whitman W."/>
        </authorList>
    </citation>
    <scope>NUCLEOTIDE SEQUENCE [LARGE SCALE GENOMIC DNA]</scope>
    <source>
        <strain evidence="2 3">CGMCC 1.10966</strain>
    </source>
</reference>
<dbReference type="EMBL" id="QTTN01000035">
    <property type="protein sequence ID" value="REE68810.1"/>
    <property type="molecule type" value="Genomic_DNA"/>
</dbReference>
<evidence type="ECO:0000313" key="3">
    <source>
        <dbReference type="Proteomes" id="UP000256304"/>
    </source>
</evidence>
<dbReference type="PANTHER" id="PTHR10587:SF128">
    <property type="entry name" value="POLYSACCHARIDE DEACETYLASE PDAB-RELATED"/>
    <property type="match status" value="1"/>
</dbReference>
<evidence type="ECO:0000259" key="1">
    <source>
        <dbReference type="PROSITE" id="PS51677"/>
    </source>
</evidence>
<accession>A0A3D9QX64</accession>
<proteinExistence type="predicted"/>
<dbReference type="InterPro" id="IPR050248">
    <property type="entry name" value="Polysacc_deacetylase_ArnD"/>
</dbReference>
<sequence>MNMFYVMNGRKLKRYFLMTVGIIFAAGVIYAEKDNITVFAPDQPAAIYSVPTDKKVVALTFDISWGEKRTEPILEVLKEKGVKNVTFFLSSPWSQSHPDIVKKIVDAGYEIGSHGHKHGNYSTFSDEEIRTQIETAQNILTQVTGKTPSLIRMPNGDFDKRVLRIAEQMNYKVIQWDTDSLDWMNIGTEKIINRVVSKAHPGDIILMHASDSVKQTHEALPAIIDQLRSKGYEFVTVSELIAQTELQGKTVQDKATMFHQQLDASAEN</sequence>
<keyword evidence="3" id="KW-1185">Reference proteome</keyword>
<evidence type="ECO:0000313" key="2">
    <source>
        <dbReference type="EMBL" id="REE68810.1"/>
    </source>
</evidence>
<dbReference type="AlphaFoldDB" id="A0A3D9QX64"/>
<dbReference type="Pfam" id="PF01522">
    <property type="entry name" value="Polysacc_deac_1"/>
    <property type="match status" value="1"/>
</dbReference>
<dbReference type="InterPro" id="IPR002509">
    <property type="entry name" value="NODB_dom"/>
</dbReference>
<comment type="caution">
    <text evidence="2">The sequence shown here is derived from an EMBL/GenBank/DDBJ whole genome shotgun (WGS) entry which is preliminary data.</text>
</comment>
<dbReference type="GO" id="GO:0016020">
    <property type="term" value="C:membrane"/>
    <property type="evidence" value="ECO:0007669"/>
    <property type="project" value="TreeGrafter"/>
</dbReference>
<dbReference type="InterPro" id="IPR011330">
    <property type="entry name" value="Glyco_hydro/deAcase_b/a-brl"/>
</dbReference>
<dbReference type="SUPFAM" id="SSF88713">
    <property type="entry name" value="Glycoside hydrolase/deacetylase"/>
    <property type="match status" value="1"/>
</dbReference>
<protein>
    <submittedName>
        <fullName evidence="2">Polysaccharide deacetylase family sporulation protein PdaB</fullName>
    </submittedName>
</protein>
<dbReference type="GO" id="GO:0016810">
    <property type="term" value="F:hydrolase activity, acting on carbon-nitrogen (but not peptide) bonds"/>
    <property type="evidence" value="ECO:0007669"/>
    <property type="project" value="InterPro"/>
</dbReference>
<dbReference type="InterPro" id="IPR014132">
    <property type="entry name" value="PdaB-like"/>
</dbReference>